<organism evidence="1 2">
    <name type="scientific">Balnearium lithotrophicum</name>
    <dbReference type="NCBI Taxonomy" id="223788"/>
    <lineage>
        <taxon>Bacteria</taxon>
        <taxon>Pseudomonadati</taxon>
        <taxon>Aquificota</taxon>
        <taxon>Aquificia</taxon>
        <taxon>Desulfurobacteriales</taxon>
        <taxon>Desulfurobacteriaceae</taxon>
        <taxon>Balnearium</taxon>
    </lineage>
</organism>
<dbReference type="OrthoDB" id="9938at2"/>
<gene>
    <name evidence="1" type="ORF">SAMN06269117_102102</name>
</gene>
<dbReference type="AlphaFoldDB" id="A0A521ASI8"/>
<protein>
    <submittedName>
        <fullName evidence="1">Uncharacterized protein</fullName>
    </submittedName>
</protein>
<name>A0A521ASI8_9BACT</name>
<sequence length="479" mass="55549">MRVYLGYPLSFSPKGEFKLKDNFLREVNCNYSSIPVEVKKKLLSLLENISQKDYIFLDGISYDGIDLLEFSLFPIEKLDVDEVVVPGYLYGKQTYLIRELFKKVFNRKVTVLYDFNFFDSGSIVINVGYTRSSISLGGKLLSVVPIGEFHFVDIFGNYLFNRTIGELGISNAKLRKEGIRGELLDSCRASAARILFGRSDTLSLPQLNYRRTVPKGEVEKAISPILGSARYGDVILSLSNFSSIFVKLLYTYEEIYRERLKVSSISVIGRLRWPFIHLLKTVFPIPVNELSGKEFLNLKVENRHLKVDVRNFSLDRSVLRLEEIEEEPEEISLESLRYYFNKRDLKGVKVIEELSKGLSKDSSFVYELLNIVKRCFATQMEDIFYLNASIAALSHLDLNNFLFKKVQREMENKAFDWQLPFETKINILYFCYKNREKLNGTPLSIFPYLMVTYIRNRKVSEGEKNFVRTVAEEFFKLNS</sequence>
<dbReference type="EMBL" id="FXTM01000002">
    <property type="protein sequence ID" value="SMO37745.1"/>
    <property type="molecule type" value="Genomic_DNA"/>
</dbReference>
<evidence type="ECO:0000313" key="1">
    <source>
        <dbReference type="EMBL" id="SMO37745.1"/>
    </source>
</evidence>
<accession>A0A521ASI8</accession>
<dbReference type="Proteomes" id="UP000317315">
    <property type="component" value="Unassembled WGS sequence"/>
</dbReference>
<reference evidence="1 2" key="1">
    <citation type="submission" date="2017-05" db="EMBL/GenBank/DDBJ databases">
        <authorList>
            <person name="Varghese N."/>
            <person name="Submissions S."/>
        </authorList>
    </citation>
    <scope>NUCLEOTIDE SEQUENCE [LARGE SCALE GENOMIC DNA]</scope>
    <source>
        <strain evidence="1 2">DSM 16304</strain>
    </source>
</reference>
<proteinExistence type="predicted"/>
<evidence type="ECO:0000313" key="2">
    <source>
        <dbReference type="Proteomes" id="UP000317315"/>
    </source>
</evidence>
<dbReference type="RefSeq" id="WP_142933753.1">
    <property type="nucleotide sequence ID" value="NZ_FXTM01000002.1"/>
</dbReference>
<keyword evidence="2" id="KW-1185">Reference proteome</keyword>